<comment type="caution">
    <text evidence="1">The sequence shown here is derived from an EMBL/GenBank/DDBJ whole genome shotgun (WGS) entry which is preliminary data.</text>
</comment>
<accession>A0ABV0V6U2</accession>
<dbReference type="EMBL" id="JAHRIQ010095872">
    <property type="protein sequence ID" value="MEQ2252821.1"/>
    <property type="molecule type" value="Genomic_DNA"/>
</dbReference>
<sequence length="121" mass="13910">MLMDVAPLVVSSRKKEQTNSEPVELGNIYLSLLAESPQLLLFSVRSFVFDKPQLPGFCYFSCQTVLTFFSFSFLNFIRLPPAKVLYIYLHLTCLHLHVPGSHHVNIMRFALLVCQWDSKET</sequence>
<protein>
    <submittedName>
        <fullName evidence="1">Uncharacterized protein</fullName>
    </submittedName>
</protein>
<reference evidence="1 2" key="1">
    <citation type="submission" date="2021-06" db="EMBL/GenBank/DDBJ databases">
        <authorList>
            <person name="Palmer J.M."/>
        </authorList>
    </citation>
    <scope>NUCLEOTIDE SEQUENCE [LARGE SCALE GENOMIC DNA]</scope>
    <source>
        <strain evidence="2">if_2019</strain>
        <tissue evidence="1">Muscle</tissue>
    </source>
</reference>
<evidence type="ECO:0000313" key="1">
    <source>
        <dbReference type="EMBL" id="MEQ2252821.1"/>
    </source>
</evidence>
<keyword evidence="2" id="KW-1185">Reference proteome</keyword>
<organism evidence="1 2">
    <name type="scientific">Ilyodon furcidens</name>
    <name type="common">goldbreast splitfin</name>
    <dbReference type="NCBI Taxonomy" id="33524"/>
    <lineage>
        <taxon>Eukaryota</taxon>
        <taxon>Metazoa</taxon>
        <taxon>Chordata</taxon>
        <taxon>Craniata</taxon>
        <taxon>Vertebrata</taxon>
        <taxon>Euteleostomi</taxon>
        <taxon>Actinopterygii</taxon>
        <taxon>Neopterygii</taxon>
        <taxon>Teleostei</taxon>
        <taxon>Neoteleostei</taxon>
        <taxon>Acanthomorphata</taxon>
        <taxon>Ovalentaria</taxon>
        <taxon>Atherinomorphae</taxon>
        <taxon>Cyprinodontiformes</taxon>
        <taxon>Goodeidae</taxon>
        <taxon>Ilyodon</taxon>
    </lineage>
</organism>
<evidence type="ECO:0000313" key="2">
    <source>
        <dbReference type="Proteomes" id="UP001482620"/>
    </source>
</evidence>
<name>A0ABV0V6U2_9TELE</name>
<gene>
    <name evidence="1" type="ORF">ILYODFUR_025783</name>
</gene>
<proteinExistence type="predicted"/>
<dbReference type="Proteomes" id="UP001482620">
    <property type="component" value="Unassembled WGS sequence"/>
</dbReference>